<accession>A0ABT0DU84</accession>
<protein>
    <recommendedName>
        <fullName evidence="4">SMODS-associated NUDIX domain-containing protein</fullName>
    </recommendedName>
</protein>
<proteinExistence type="predicted"/>
<dbReference type="EMBL" id="JALKHS010000006">
    <property type="protein sequence ID" value="MCK0530686.1"/>
    <property type="molecule type" value="Genomic_DNA"/>
</dbReference>
<feature type="transmembrane region" description="Helical" evidence="1">
    <location>
        <begin position="34"/>
        <end position="52"/>
    </location>
</feature>
<comment type="caution">
    <text evidence="2">The sequence shown here is derived from an EMBL/GenBank/DDBJ whole genome shotgun (WGS) entry which is preliminary data.</text>
</comment>
<reference evidence="2 3" key="1">
    <citation type="submission" date="2022-04" db="EMBL/GenBank/DDBJ databases">
        <authorList>
            <person name="Huq M.A."/>
        </authorList>
    </citation>
    <scope>NUCLEOTIDE SEQUENCE [LARGE SCALE GENOMIC DNA]</scope>
    <source>
        <strain evidence="2 3">MAH-33</strain>
    </source>
</reference>
<evidence type="ECO:0000313" key="2">
    <source>
        <dbReference type="EMBL" id="MCK0530686.1"/>
    </source>
</evidence>
<gene>
    <name evidence="2" type="ORF">MU848_03695</name>
</gene>
<feature type="transmembrane region" description="Helical" evidence="1">
    <location>
        <begin position="7"/>
        <end position="28"/>
    </location>
</feature>
<keyword evidence="3" id="KW-1185">Reference proteome</keyword>
<organism evidence="2 3">
    <name type="scientific">Sphingobium agri</name>
    <dbReference type="NCBI Taxonomy" id="2933566"/>
    <lineage>
        <taxon>Bacteria</taxon>
        <taxon>Pseudomonadati</taxon>
        <taxon>Pseudomonadota</taxon>
        <taxon>Alphaproteobacteria</taxon>
        <taxon>Sphingomonadales</taxon>
        <taxon>Sphingomonadaceae</taxon>
        <taxon>Sphingobium</taxon>
    </lineage>
</organism>
<name>A0ABT0DU84_9SPHN</name>
<keyword evidence="1" id="KW-0812">Transmembrane</keyword>
<evidence type="ECO:0000313" key="3">
    <source>
        <dbReference type="Proteomes" id="UP001203512"/>
    </source>
</evidence>
<keyword evidence="1" id="KW-0472">Membrane</keyword>
<dbReference type="RefSeq" id="WP_247230270.1">
    <property type="nucleotide sequence ID" value="NZ_JALKHS010000006.1"/>
</dbReference>
<keyword evidence="1" id="KW-1133">Transmembrane helix</keyword>
<sequence length="218" mass="25567">MSRYQVTFSVLCFAAIPIGLFGLISKFLNGMNDTVFWAYLLATLLVAAAMYVKRKQPMTDEAIFRLAGAPEWLALSPMRRMQMMWLDWPLFSKIREAEAQRLKVEPLTKVLFEADSLKLIPVDAQHRRRYFLKRIAEMTRVRGIQLRSSTNGFFWPKFFADKVELQWQGGDKRVWEHIKTKISDGEIISIRHFYDTLESGYLSTMSYEDQRNYMIGTR</sequence>
<evidence type="ECO:0000256" key="1">
    <source>
        <dbReference type="SAM" id="Phobius"/>
    </source>
</evidence>
<dbReference type="Proteomes" id="UP001203512">
    <property type="component" value="Unassembled WGS sequence"/>
</dbReference>
<evidence type="ECO:0008006" key="4">
    <source>
        <dbReference type="Google" id="ProtNLM"/>
    </source>
</evidence>